<dbReference type="Proteomes" id="UP000046393">
    <property type="component" value="Unplaced"/>
</dbReference>
<organism evidence="1 2">
    <name type="scientific">Syphacia muris</name>
    <dbReference type="NCBI Taxonomy" id="451379"/>
    <lineage>
        <taxon>Eukaryota</taxon>
        <taxon>Metazoa</taxon>
        <taxon>Ecdysozoa</taxon>
        <taxon>Nematoda</taxon>
        <taxon>Chromadorea</taxon>
        <taxon>Rhabditida</taxon>
        <taxon>Spirurina</taxon>
        <taxon>Oxyuridomorpha</taxon>
        <taxon>Oxyuroidea</taxon>
        <taxon>Oxyuridae</taxon>
        <taxon>Syphacia</taxon>
    </lineage>
</organism>
<sequence>MKNGSRNISINKVKYGTTPQWTAEGEIQALDPLRDKTEIRQFQTRKEPVLVGVGCRNSTHTKYYDCLIIEVIQSPVADSASNLRNHTVDSPYESLSRSELYDVEILSLENDRKALREANGSKSTDEVGALEGGAFEGGGAWILFVATNEEKI</sequence>
<keyword evidence="1" id="KW-1185">Reference proteome</keyword>
<evidence type="ECO:0000313" key="1">
    <source>
        <dbReference type="Proteomes" id="UP000046393"/>
    </source>
</evidence>
<name>A0A158R663_9BILA</name>
<proteinExistence type="predicted"/>
<reference evidence="2" key="1">
    <citation type="submission" date="2016-04" db="UniProtKB">
        <authorList>
            <consortium name="WormBaseParasite"/>
        </authorList>
    </citation>
    <scope>IDENTIFICATION</scope>
</reference>
<evidence type="ECO:0000313" key="2">
    <source>
        <dbReference type="WBParaSite" id="SMUV_0000966801-mRNA-1"/>
    </source>
</evidence>
<accession>A0A158R663</accession>
<dbReference type="WBParaSite" id="SMUV_0000966801-mRNA-1">
    <property type="protein sequence ID" value="SMUV_0000966801-mRNA-1"/>
    <property type="gene ID" value="SMUV_0000966801"/>
</dbReference>
<dbReference type="AlphaFoldDB" id="A0A158R663"/>
<protein>
    <submittedName>
        <fullName evidence="2">Uncharacterized protein</fullName>
    </submittedName>
</protein>